<reference evidence="1" key="1">
    <citation type="submission" date="2021-01" db="EMBL/GenBank/DDBJ databases">
        <authorList>
            <person name="Corre E."/>
            <person name="Pelletier E."/>
            <person name="Niang G."/>
            <person name="Scheremetjew M."/>
            <person name="Finn R."/>
            <person name="Kale V."/>
            <person name="Holt S."/>
            <person name="Cochrane G."/>
            <person name="Meng A."/>
            <person name="Brown T."/>
            <person name="Cohen L."/>
        </authorList>
    </citation>
    <scope>NUCLEOTIDE SEQUENCE</scope>
    <source>
        <strain evidence="1">CCMP3278</strain>
    </source>
</reference>
<dbReference type="PANTHER" id="PTHR15615:SF108">
    <property type="entry name" value="PROTEIN CNPPD1"/>
    <property type="match status" value="1"/>
</dbReference>
<dbReference type="Pfam" id="PF08613">
    <property type="entry name" value="Cyclin"/>
    <property type="match status" value="1"/>
</dbReference>
<proteinExistence type="predicted"/>
<gene>
    <name evidence="1" type="ORF">TOLI1172_LOCUS5475</name>
</gene>
<dbReference type="PANTHER" id="PTHR15615">
    <property type="match status" value="1"/>
</dbReference>
<dbReference type="SUPFAM" id="SSF47954">
    <property type="entry name" value="Cyclin-like"/>
    <property type="match status" value="1"/>
</dbReference>
<sequence length="204" mass="22923">MMSGQRYPNADSRTYRMVSVIAKVLEQICLASSTQISAEQSCAEFTDLMFFSVRKPSISLCNYIHSLLRDILSVSPSCLAYAVAILDNVQKKNKGLSICELNVNRLFVVALIVSLKCLEDNPVVPYSKLAVSGGFTRSELFKLEVRLLQVLDWKCFVSPEQFNQYQTLLNLRADSIALDCKPLSLSDNIREAIDTENRIVRSQT</sequence>
<name>A0A7S0ZGJ2_9RHOD</name>
<evidence type="ECO:0008006" key="2">
    <source>
        <dbReference type="Google" id="ProtNLM"/>
    </source>
</evidence>
<dbReference type="GO" id="GO:0019901">
    <property type="term" value="F:protein kinase binding"/>
    <property type="evidence" value="ECO:0007669"/>
    <property type="project" value="InterPro"/>
</dbReference>
<dbReference type="AlphaFoldDB" id="A0A7S0ZGJ2"/>
<dbReference type="InterPro" id="IPR036915">
    <property type="entry name" value="Cyclin-like_sf"/>
</dbReference>
<dbReference type="InterPro" id="IPR013922">
    <property type="entry name" value="Cyclin_PHO80-like"/>
</dbReference>
<evidence type="ECO:0000313" key="1">
    <source>
        <dbReference type="EMBL" id="CAD8821080.1"/>
    </source>
</evidence>
<dbReference type="Gene3D" id="1.10.472.10">
    <property type="entry name" value="Cyclin-like"/>
    <property type="match status" value="1"/>
</dbReference>
<protein>
    <recommendedName>
        <fullName evidence="2">Cyclin N-terminal domain-containing protein</fullName>
    </recommendedName>
</protein>
<accession>A0A7S0ZGJ2</accession>
<organism evidence="1">
    <name type="scientific">Timspurckia oligopyrenoides</name>
    <dbReference type="NCBI Taxonomy" id="708627"/>
    <lineage>
        <taxon>Eukaryota</taxon>
        <taxon>Rhodophyta</taxon>
        <taxon>Bangiophyceae</taxon>
        <taxon>Porphyridiales</taxon>
        <taxon>Porphyridiaceae</taxon>
        <taxon>Timspurckia</taxon>
    </lineage>
</organism>
<dbReference type="EMBL" id="HBFP01007623">
    <property type="protein sequence ID" value="CAD8821080.1"/>
    <property type="molecule type" value="Transcribed_RNA"/>
</dbReference>